<evidence type="ECO:0000313" key="7">
    <source>
        <dbReference type="Proteomes" id="UP000256864"/>
    </source>
</evidence>
<dbReference type="NCBIfam" id="NF047751">
    <property type="entry name" value="HepT_toxin"/>
    <property type="match status" value="1"/>
</dbReference>
<accession>A0A371NES9</accession>
<evidence type="ECO:0000256" key="3">
    <source>
        <dbReference type="ARBA" id="ARBA00022722"/>
    </source>
</evidence>
<dbReference type="AlphaFoldDB" id="A0A371NES9"/>
<evidence type="ECO:0000256" key="4">
    <source>
        <dbReference type="ARBA" id="ARBA00022801"/>
    </source>
</evidence>
<dbReference type="InterPro" id="IPR052379">
    <property type="entry name" value="Type_VII_TA_RNase"/>
</dbReference>
<dbReference type="PANTHER" id="PTHR33397:SF5">
    <property type="entry name" value="RNASE YUTE-RELATED"/>
    <property type="match status" value="1"/>
</dbReference>
<dbReference type="InterPro" id="IPR008201">
    <property type="entry name" value="HepT-like"/>
</dbReference>
<sequence length="153" mass="17557">MVRKVVVLTKIREIEESVGLIEENLPESFGEFSELGLIRDGMYKRLEFAVENVYDICSILNSDLNLGVPGSDGEVLENLLRSGIIDEDTFKKIKAMRGFRNIVVRRYGKIDDRITFRILQEHLSDFREFTEKIKAILDSLNDEEQDQGMQPSG</sequence>
<dbReference type="EMBL" id="QREL01000001">
    <property type="protein sequence ID" value="REE29013.1"/>
    <property type="molecule type" value="Genomic_DNA"/>
</dbReference>
<dbReference type="GO" id="GO:0004540">
    <property type="term" value="F:RNA nuclease activity"/>
    <property type="evidence" value="ECO:0007669"/>
    <property type="project" value="InterPro"/>
</dbReference>
<dbReference type="GO" id="GO:0016787">
    <property type="term" value="F:hydrolase activity"/>
    <property type="evidence" value="ECO:0007669"/>
    <property type="project" value="UniProtKB-KW"/>
</dbReference>
<dbReference type="Gene3D" id="1.20.120.580">
    <property type="entry name" value="bsu32300-like"/>
    <property type="match status" value="1"/>
</dbReference>
<evidence type="ECO:0000256" key="1">
    <source>
        <dbReference type="ARBA" id="ARBA00022553"/>
    </source>
</evidence>
<keyword evidence="7" id="KW-1185">Reference proteome</keyword>
<dbReference type="InterPro" id="IPR037038">
    <property type="entry name" value="HepT-like_sf"/>
</dbReference>
<reference evidence="6 7" key="1">
    <citation type="submission" date="2018-07" db="EMBL/GenBank/DDBJ databases">
        <title>Genomic Encyclopedia of Type Strains, Phase IV (KMG-IV): sequencing the most valuable type-strain genomes for metagenomic binning, comparative biology and taxonomic classification.</title>
        <authorList>
            <person name="Goeker M."/>
        </authorList>
    </citation>
    <scope>NUCLEOTIDE SEQUENCE [LARGE SCALE GENOMIC DNA]</scope>
    <source>
        <strain evidence="6 7">DSM 7466</strain>
    </source>
</reference>
<dbReference type="RefSeq" id="WP_010875943.1">
    <property type="nucleotide sequence ID" value="NZ_QREL01000001.1"/>
</dbReference>
<dbReference type="GeneID" id="1470265"/>
<keyword evidence="4" id="KW-0378">Hydrolase</keyword>
<evidence type="ECO:0000256" key="5">
    <source>
        <dbReference type="ARBA" id="ARBA00024207"/>
    </source>
</evidence>
<dbReference type="Pfam" id="PF01934">
    <property type="entry name" value="HepT-like"/>
    <property type="match status" value="1"/>
</dbReference>
<comment type="caution">
    <text evidence="6">The sequence shown here is derived from an EMBL/GenBank/DDBJ whole genome shotgun (WGS) entry which is preliminary data.</text>
</comment>
<dbReference type="GO" id="GO:0110001">
    <property type="term" value="C:toxin-antitoxin complex"/>
    <property type="evidence" value="ECO:0007669"/>
    <property type="project" value="InterPro"/>
</dbReference>
<protein>
    <submittedName>
        <fullName evidence="6">Uncharacterized protein YutE (UPF0331/DUF86 family)</fullName>
    </submittedName>
</protein>
<keyword evidence="2" id="KW-1277">Toxin-antitoxin system</keyword>
<evidence type="ECO:0000256" key="2">
    <source>
        <dbReference type="ARBA" id="ARBA00022649"/>
    </source>
</evidence>
<keyword evidence="1" id="KW-0597">Phosphoprotein</keyword>
<keyword evidence="3" id="KW-0540">Nuclease</keyword>
<dbReference type="PANTHER" id="PTHR33397">
    <property type="entry name" value="UPF0331 PROTEIN YUTE"/>
    <property type="match status" value="1"/>
</dbReference>
<proteinExistence type="inferred from homology"/>
<gene>
    <name evidence="6" type="ORF">C7452_1046</name>
</gene>
<organism evidence="6 7">
    <name type="scientific">Methanothermobacter defluvii</name>
    <dbReference type="NCBI Taxonomy" id="49339"/>
    <lineage>
        <taxon>Archaea</taxon>
        <taxon>Methanobacteriati</taxon>
        <taxon>Methanobacteriota</taxon>
        <taxon>Methanomada group</taxon>
        <taxon>Methanobacteria</taxon>
        <taxon>Methanobacteriales</taxon>
        <taxon>Methanobacteriaceae</taxon>
        <taxon>Methanothermobacter</taxon>
    </lineage>
</organism>
<comment type="similarity">
    <text evidence="5">Belongs to the HepT RNase toxin family.</text>
</comment>
<dbReference type="Proteomes" id="UP000256864">
    <property type="component" value="Unassembled WGS sequence"/>
</dbReference>
<evidence type="ECO:0000313" key="6">
    <source>
        <dbReference type="EMBL" id="REE29013.1"/>
    </source>
</evidence>
<name>A0A371NES9_9EURY</name>